<accession>A0ABX6T5E7</accession>
<dbReference type="Proteomes" id="UP000516134">
    <property type="component" value="Chromosome"/>
</dbReference>
<proteinExistence type="predicted"/>
<organism evidence="2 3">
    <name type="scientific">Sphingomonas daechungensis</name>
    <dbReference type="NCBI Taxonomy" id="1176646"/>
    <lineage>
        <taxon>Bacteria</taxon>
        <taxon>Pseudomonadati</taxon>
        <taxon>Pseudomonadota</taxon>
        <taxon>Alphaproteobacteria</taxon>
        <taxon>Sphingomonadales</taxon>
        <taxon>Sphingomonadaceae</taxon>
        <taxon>Sphingomonas</taxon>
    </lineage>
</organism>
<dbReference type="RefSeq" id="WP_187714290.1">
    <property type="nucleotide sequence ID" value="NZ_CP060780.1"/>
</dbReference>
<sequence length="225" mass="25311">MLPFIDEWKPSSPQRTPFFFVLLLAVAALIVWKRPKMHPVRWMLLAFLLALAFLQTRHQAVLAIVSAVLLPAAFATVPRETEMTRPVWLAASGCALVLIAIRLAWPITPDEVESNPWKLIASVPGELRSQPVLNGYVMGGPLLLSGIKPYVDGRGDMYGDELVIGYKKITDGDAAMLDQVVDKWGIRWAILPHRYKKLVALLEHDHDWKKIREDRTGIVFVRVSA</sequence>
<dbReference type="EMBL" id="CP060780">
    <property type="protein sequence ID" value="QNP42858.1"/>
    <property type="molecule type" value="Genomic_DNA"/>
</dbReference>
<feature type="transmembrane region" description="Helical" evidence="1">
    <location>
        <begin position="16"/>
        <end position="32"/>
    </location>
</feature>
<keyword evidence="3" id="KW-1185">Reference proteome</keyword>
<feature type="transmembrane region" description="Helical" evidence="1">
    <location>
        <begin position="60"/>
        <end position="78"/>
    </location>
</feature>
<feature type="transmembrane region" description="Helical" evidence="1">
    <location>
        <begin position="39"/>
        <end position="54"/>
    </location>
</feature>
<gene>
    <name evidence="2" type="ORF">H9L15_12430</name>
</gene>
<keyword evidence="1" id="KW-0472">Membrane</keyword>
<evidence type="ECO:0000256" key="1">
    <source>
        <dbReference type="SAM" id="Phobius"/>
    </source>
</evidence>
<reference evidence="2 3" key="1">
    <citation type="submission" date="2020-08" db="EMBL/GenBank/DDBJ databases">
        <title>Genome sequence of Sphingomonas daechungensis KACC 18115T.</title>
        <authorList>
            <person name="Hyun D.-W."/>
            <person name="Bae J.-W."/>
        </authorList>
    </citation>
    <scope>NUCLEOTIDE SEQUENCE [LARGE SCALE GENOMIC DNA]</scope>
    <source>
        <strain evidence="2 3">KACC 18115</strain>
    </source>
</reference>
<evidence type="ECO:0000313" key="3">
    <source>
        <dbReference type="Proteomes" id="UP000516134"/>
    </source>
</evidence>
<keyword evidence="1" id="KW-1133">Transmembrane helix</keyword>
<protein>
    <submittedName>
        <fullName evidence="2">Uncharacterized protein</fullName>
    </submittedName>
</protein>
<feature type="transmembrane region" description="Helical" evidence="1">
    <location>
        <begin position="87"/>
        <end position="105"/>
    </location>
</feature>
<name>A0ABX6T5E7_9SPHN</name>
<keyword evidence="1" id="KW-0812">Transmembrane</keyword>
<evidence type="ECO:0000313" key="2">
    <source>
        <dbReference type="EMBL" id="QNP42858.1"/>
    </source>
</evidence>